<evidence type="ECO:0000256" key="1">
    <source>
        <dbReference type="SAM" id="MobiDB-lite"/>
    </source>
</evidence>
<feature type="region of interest" description="Disordered" evidence="1">
    <location>
        <begin position="197"/>
        <end position="243"/>
    </location>
</feature>
<evidence type="ECO:0000313" key="3">
    <source>
        <dbReference type="Proteomes" id="UP000799324"/>
    </source>
</evidence>
<feature type="compositionally biased region" description="Gly residues" evidence="1">
    <location>
        <begin position="234"/>
        <end position="243"/>
    </location>
</feature>
<feature type="region of interest" description="Disordered" evidence="1">
    <location>
        <begin position="1"/>
        <end position="22"/>
    </location>
</feature>
<reference evidence="2" key="1">
    <citation type="journal article" date="2020" name="Stud. Mycol.">
        <title>101 Dothideomycetes genomes: a test case for predicting lifestyles and emergence of pathogens.</title>
        <authorList>
            <person name="Haridas S."/>
            <person name="Albert R."/>
            <person name="Binder M."/>
            <person name="Bloem J."/>
            <person name="Labutti K."/>
            <person name="Salamov A."/>
            <person name="Andreopoulos B."/>
            <person name="Baker S."/>
            <person name="Barry K."/>
            <person name="Bills G."/>
            <person name="Bluhm B."/>
            <person name="Cannon C."/>
            <person name="Castanera R."/>
            <person name="Culley D."/>
            <person name="Daum C."/>
            <person name="Ezra D."/>
            <person name="Gonzalez J."/>
            <person name="Henrissat B."/>
            <person name="Kuo A."/>
            <person name="Liang C."/>
            <person name="Lipzen A."/>
            <person name="Lutzoni F."/>
            <person name="Magnuson J."/>
            <person name="Mondo S."/>
            <person name="Nolan M."/>
            <person name="Ohm R."/>
            <person name="Pangilinan J."/>
            <person name="Park H.-J."/>
            <person name="Ramirez L."/>
            <person name="Alfaro M."/>
            <person name="Sun H."/>
            <person name="Tritt A."/>
            <person name="Yoshinaga Y."/>
            <person name="Zwiers L.-H."/>
            <person name="Turgeon B."/>
            <person name="Goodwin S."/>
            <person name="Spatafora J."/>
            <person name="Crous P."/>
            <person name="Grigoriev I."/>
        </authorList>
    </citation>
    <scope>NUCLEOTIDE SEQUENCE</scope>
    <source>
        <strain evidence="2">CBS 122681</strain>
    </source>
</reference>
<protein>
    <submittedName>
        <fullName evidence="2">Uncharacterized protein</fullName>
    </submittedName>
</protein>
<gene>
    <name evidence="2" type="ORF">K491DRAFT_674031</name>
</gene>
<dbReference type="Proteomes" id="UP000799324">
    <property type="component" value="Unassembled WGS sequence"/>
</dbReference>
<feature type="region of interest" description="Disordered" evidence="1">
    <location>
        <begin position="56"/>
        <end position="96"/>
    </location>
</feature>
<feature type="compositionally biased region" description="Pro residues" evidence="1">
    <location>
        <begin position="8"/>
        <end position="18"/>
    </location>
</feature>
<sequence>MPKRARSPSPPAIEPPQLWPNDCAPPLELLHAFDSAISDHKLDSADEVSTLPPLAYSSPLNKINHHAPTRPNSRPPSPERTQAPGMILTPDGFRPRTKTQSTLALTTTTVTAITPTPTPTTTPSLPNRCLTSLSTLLSSLCTCLATPLRPLSRSLHRRRKTPLDDADGPLAAMMHRNDSLLDGPHSEAAAAESSVTRLGIGSQQCSPVGAHRSSTRFREVRPTPSGWQSSRVGGAQGQGQGQGGWMWWAEEPYRYQVW</sequence>
<name>A0A6A6TMS5_9PLEO</name>
<organism evidence="2 3">
    <name type="scientific">Lophiostoma macrostomum CBS 122681</name>
    <dbReference type="NCBI Taxonomy" id="1314788"/>
    <lineage>
        <taxon>Eukaryota</taxon>
        <taxon>Fungi</taxon>
        <taxon>Dikarya</taxon>
        <taxon>Ascomycota</taxon>
        <taxon>Pezizomycotina</taxon>
        <taxon>Dothideomycetes</taxon>
        <taxon>Pleosporomycetidae</taxon>
        <taxon>Pleosporales</taxon>
        <taxon>Lophiostomataceae</taxon>
        <taxon>Lophiostoma</taxon>
    </lineage>
</organism>
<keyword evidence="3" id="KW-1185">Reference proteome</keyword>
<evidence type="ECO:0000313" key="2">
    <source>
        <dbReference type="EMBL" id="KAF2661379.1"/>
    </source>
</evidence>
<dbReference type="EMBL" id="MU004294">
    <property type="protein sequence ID" value="KAF2661379.1"/>
    <property type="molecule type" value="Genomic_DNA"/>
</dbReference>
<feature type="compositionally biased region" description="Polar residues" evidence="1">
    <location>
        <begin position="197"/>
        <end position="206"/>
    </location>
</feature>
<proteinExistence type="predicted"/>
<dbReference type="AlphaFoldDB" id="A0A6A6TMS5"/>
<accession>A0A6A6TMS5</accession>